<dbReference type="SMART" id="SM00234">
    <property type="entry name" value="START"/>
    <property type="match status" value="1"/>
</dbReference>
<dbReference type="SUPFAM" id="SSF48350">
    <property type="entry name" value="GTPase activation domain, GAP"/>
    <property type="match status" value="1"/>
</dbReference>
<dbReference type="InterPro" id="IPR008936">
    <property type="entry name" value="Rho_GTPase_activation_prot"/>
</dbReference>
<dbReference type="PANTHER" id="PTHR12659:SF7">
    <property type="entry name" value="CROSSVEINLESS C, ISOFORM C"/>
    <property type="match status" value="1"/>
</dbReference>
<feature type="domain" description="Rho-GAP" evidence="4">
    <location>
        <begin position="1"/>
        <end position="152"/>
    </location>
</feature>
<name>A0ABN7SC90_OIKDI</name>
<evidence type="ECO:0000313" key="7">
    <source>
        <dbReference type="Proteomes" id="UP001158576"/>
    </source>
</evidence>
<organism evidence="6 7">
    <name type="scientific">Oikopleura dioica</name>
    <name type="common">Tunicate</name>
    <dbReference type="NCBI Taxonomy" id="34765"/>
    <lineage>
        <taxon>Eukaryota</taxon>
        <taxon>Metazoa</taxon>
        <taxon>Chordata</taxon>
        <taxon>Tunicata</taxon>
        <taxon>Appendicularia</taxon>
        <taxon>Copelata</taxon>
        <taxon>Oikopleuridae</taxon>
        <taxon>Oikopleura</taxon>
    </lineage>
</organism>
<dbReference type="SUPFAM" id="SSF55961">
    <property type="entry name" value="Bet v1-like"/>
    <property type="match status" value="1"/>
</dbReference>
<dbReference type="InterPro" id="IPR002913">
    <property type="entry name" value="START_lipid-bd_dom"/>
</dbReference>
<evidence type="ECO:0000259" key="4">
    <source>
        <dbReference type="PROSITE" id="PS50238"/>
    </source>
</evidence>
<evidence type="ECO:0000256" key="1">
    <source>
        <dbReference type="ARBA" id="ARBA00022468"/>
    </source>
</evidence>
<evidence type="ECO:0000256" key="3">
    <source>
        <dbReference type="SAM" id="MobiDB-lite"/>
    </source>
</evidence>
<dbReference type="PROSITE" id="PS50848">
    <property type="entry name" value="START"/>
    <property type="match status" value="1"/>
</dbReference>
<dbReference type="Gene3D" id="3.30.530.20">
    <property type="match status" value="1"/>
</dbReference>
<feature type="region of interest" description="Disordered" evidence="3">
    <location>
        <begin position="119"/>
        <end position="139"/>
    </location>
</feature>
<keyword evidence="2" id="KW-0597">Phosphoprotein</keyword>
<evidence type="ECO:0000256" key="2">
    <source>
        <dbReference type="ARBA" id="ARBA00022553"/>
    </source>
</evidence>
<protein>
    <submittedName>
        <fullName evidence="6">Oidioi.mRNA.OKI2018_I69.XSR.g15253.t1.cds</fullName>
    </submittedName>
</protein>
<dbReference type="Pfam" id="PF01852">
    <property type="entry name" value="START"/>
    <property type="match status" value="1"/>
</dbReference>
<keyword evidence="1" id="KW-0343">GTPase activation</keyword>
<dbReference type="Pfam" id="PF00620">
    <property type="entry name" value="RhoGAP"/>
    <property type="match status" value="1"/>
</dbReference>
<gene>
    <name evidence="6" type="ORF">OKIOD_LOCUS6811</name>
</gene>
<dbReference type="Gene3D" id="1.10.555.10">
    <property type="entry name" value="Rho GTPase activation protein"/>
    <property type="match status" value="1"/>
</dbReference>
<accession>A0ABN7SC90</accession>
<feature type="domain" description="START" evidence="5">
    <location>
        <begin position="192"/>
        <end position="374"/>
    </location>
</feature>
<proteinExistence type="predicted"/>
<dbReference type="EMBL" id="OU015569">
    <property type="protein sequence ID" value="CAG5097836.1"/>
    <property type="molecule type" value="Genomic_DNA"/>
</dbReference>
<evidence type="ECO:0000313" key="6">
    <source>
        <dbReference type="EMBL" id="CAG5097836.1"/>
    </source>
</evidence>
<keyword evidence="7" id="KW-1185">Reference proteome</keyword>
<dbReference type="PROSITE" id="PS50238">
    <property type="entry name" value="RHOGAP"/>
    <property type="match status" value="1"/>
</dbReference>
<reference evidence="6 7" key="1">
    <citation type="submission" date="2021-04" db="EMBL/GenBank/DDBJ databases">
        <authorList>
            <person name="Bliznina A."/>
        </authorList>
    </citation>
    <scope>NUCLEOTIDE SEQUENCE [LARGE SCALE GENOMIC DNA]</scope>
</reference>
<sequence length="374" mass="42698">MEANPEDFEFKFDNFSPYDIADVVKGYFRDLPEPLMTGKLSQTFTSIFLDIPPQYWLKAVQPAIMLLPDENREVLQTLLYFLSDVAGKSEENSMTADNLAVCFAPSLFQLNLNSSRSTGSFLRRRNGSSSMPSPDESTRIHNESVAAHKNYYPMQPWCNGTAGRSSLAELGNMPSVHQLNEFVEKKLQTDYSSSSWSKYQLNANCSSVSVHTRKCDDDMPLKLFRCRMTIQGCPKAVLNAVLNERSQWDPDLLEMRNIDNLDDTSDITQYVTGSMSPHPHRDYVVYRAWRYRPSGKCELFVTSTRHSKAPLIGDVRGVILLSQWTIEPLENGKSHLTHITRFDTRGRDPKWYDRVAGNQLATEIRRIHEHLAKS</sequence>
<dbReference type="SMART" id="SM00324">
    <property type="entry name" value="RhoGAP"/>
    <property type="match status" value="1"/>
</dbReference>
<dbReference type="InterPro" id="IPR000198">
    <property type="entry name" value="RhoGAP_dom"/>
</dbReference>
<evidence type="ECO:0000259" key="5">
    <source>
        <dbReference type="PROSITE" id="PS50848"/>
    </source>
</evidence>
<dbReference type="Proteomes" id="UP001158576">
    <property type="component" value="Chromosome XSR"/>
</dbReference>
<dbReference type="PANTHER" id="PTHR12659">
    <property type="entry name" value="RHO-TYPE GTPASE ACTIVATING PROTEIN"/>
    <property type="match status" value="1"/>
</dbReference>
<dbReference type="InterPro" id="IPR023393">
    <property type="entry name" value="START-like_dom_sf"/>
</dbReference>